<comment type="caution">
    <text evidence="1">The sequence shown here is derived from an EMBL/GenBank/DDBJ whole genome shotgun (WGS) entry which is preliminary data.</text>
</comment>
<sequence>MELQDTNNRSTNKLDNWRRFFIGFEGFKIQGKKNILQKMSSFGLFFS</sequence>
<proteinExistence type="predicted"/>
<accession>S2E696</accession>
<evidence type="ECO:0000313" key="1">
    <source>
        <dbReference type="EMBL" id="EOZ97798.1"/>
    </source>
</evidence>
<dbReference type="AlphaFoldDB" id="S2E696"/>
<dbReference type="EMBL" id="ALWO02000027">
    <property type="protein sequence ID" value="EOZ97798.1"/>
    <property type="molecule type" value="Genomic_DNA"/>
</dbReference>
<name>S2E696_INDAL</name>
<keyword evidence="2" id="KW-1185">Reference proteome</keyword>
<reference evidence="1 2" key="1">
    <citation type="journal article" date="2013" name="Genome Announc.">
        <title>Draft Genome Sequence of Indibacter alkaliphilus Strain LW1T, Isolated from Lonar Lake, a Haloalkaline Lake in the Buldana District of Maharashtra, India.</title>
        <authorList>
            <person name="Singh A."/>
            <person name="Kumar Jangir P."/>
            <person name="Sharma R."/>
            <person name="Singh A."/>
            <person name="Kumar Pinnaka A."/>
            <person name="Shivaji S."/>
        </authorList>
    </citation>
    <scope>NUCLEOTIDE SEQUENCE [LARGE SCALE GENOMIC DNA]</scope>
    <source>
        <strain evidence="2">CCUG 57479 / KCTC 22604 / LW1</strain>
    </source>
</reference>
<gene>
    <name evidence="1" type="ORF">A33Q_1607</name>
</gene>
<organism evidence="1 2">
    <name type="scientific">Indibacter alkaliphilus (strain CCUG 57479 / KCTC 22604 / LW1)</name>
    <dbReference type="NCBI Taxonomy" id="1189612"/>
    <lineage>
        <taxon>Bacteria</taxon>
        <taxon>Pseudomonadati</taxon>
        <taxon>Bacteroidota</taxon>
        <taxon>Cytophagia</taxon>
        <taxon>Cytophagales</taxon>
        <taxon>Cyclobacteriaceae</taxon>
    </lineage>
</organism>
<evidence type="ECO:0000313" key="2">
    <source>
        <dbReference type="Proteomes" id="UP000006073"/>
    </source>
</evidence>
<protein>
    <submittedName>
        <fullName evidence="1">Uncharacterized protein</fullName>
    </submittedName>
</protein>
<dbReference type="Proteomes" id="UP000006073">
    <property type="component" value="Unassembled WGS sequence"/>
</dbReference>